<dbReference type="Bgee" id="ENSMMUG00000006063">
    <property type="expression patterns" value="Expressed in spermatocyte and 22 other cell types or tissues"/>
</dbReference>
<dbReference type="PANTHER" id="PTHR46550:SF6">
    <property type="entry name" value="F-BOX ONLY PROTEIN 3"/>
    <property type="match status" value="1"/>
</dbReference>
<dbReference type="Gene3D" id="3.40.1580.10">
    <property type="entry name" value="SMI1/KNR4-like"/>
    <property type="match status" value="1"/>
</dbReference>
<dbReference type="PANTHER" id="PTHR46550">
    <property type="entry name" value="F-BOX ONLY PROTEIN 3"/>
    <property type="match status" value="1"/>
</dbReference>
<dbReference type="InterPro" id="IPR052121">
    <property type="entry name" value="F-box_SCF_Substrate_Recog"/>
</dbReference>
<dbReference type="ExpressionAtlas" id="A0A5F8AHZ5">
    <property type="expression patterns" value="baseline"/>
</dbReference>
<evidence type="ECO:0000313" key="5">
    <source>
        <dbReference type="Proteomes" id="UP000006718"/>
    </source>
</evidence>
<dbReference type="InterPro" id="IPR018958">
    <property type="entry name" value="Knr4/Smi1-like_dom"/>
</dbReference>
<dbReference type="Gene3D" id="1.20.1280.50">
    <property type="match status" value="1"/>
</dbReference>
<comment type="pathway">
    <text evidence="1">Protein modification; protein ubiquitination.</text>
</comment>
<reference evidence="4" key="4">
    <citation type="submission" date="2025-09" db="UniProtKB">
        <authorList>
            <consortium name="Ensembl"/>
        </authorList>
    </citation>
    <scope>IDENTIFICATION</scope>
    <source>
        <strain evidence="4">17573</strain>
    </source>
</reference>
<dbReference type="AlphaFoldDB" id="A0A5F8AHZ5"/>
<dbReference type="CDD" id="cd22084">
    <property type="entry name" value="F-box_FBXO3"/>
    <property type="match status" value="1"/>
</dbReference>
<dbReference type="SUPFAM" id="SSF81383">
    <property type="entry name" value="F-box domain"/>
    <property type="match status" value="1"/>
</dbReference>
<dbReference type="PROSITE" id="PS50181">
    <property type="entry name" value="FBOX"/>
    <property type="match status" value="1"/>
</dbReference>
<name>A0A5F8AHZ5_MACMU</name>
<evidence type="ECO:0000313" key="4">
    <source>
        <dbReference type="Ensembl" id="ENSMMUP00000076610.1"/>
    </source>
</evidence>
<evidence type="ECO:0000259" key="3">
    <source>
        <dbReference type="PROSITE" id="PS50181"/>
    </source>
</evidence>
<proteinExistence type="predicted"/>
<dbReference type="FunFam" id="1.20.1280.50:FF:000019">
    <property type="entry name" value="F-box only protein 3"/>
    <property type="match status" value="1"/>
</dbReference>
<reference evidence="4" key="3">
    <citation type="submission" date="2025-08" db="UniProtKB">
        <authorList>
            <consortium name="Ensembl"/>
        </authorList>
    </citation>
    <scope>IDENTIFICATION</scope>
    <source>
        <strain evidence="4">17573</strain>
    </source>
</reference>
<dbReference type="GeneTree" id="ENSGT00940000153571"/>
<accession>A0A5F8AHZ5</accession>
<evidence type="ECO:0000256" key="2">
    <source>
        <dbReference type="ARBA" id="ARBA00022786"/>
    </source>
</evidence>
<feature type="domain" description="F-box" evidence="3">
    <location>
        <begin position="10"/>
        <end position="56"/>
    </location>
</feature>
<dbReference type="SMART" id="SM00256">
    <property type="entry name" value="FBOX"/>
    <property type="match status" value="1"/>
</dbReference>
<gene>
    <name evidence="4 6" type="primary">FBXO3</name>
</gene>
<dbReference type="VEuPathDB" id="HostDB:ENSMMUG00000006063"/>
<dbReference type="Proteomes" id="UP000006718">
    <property type="component" value="Chromosome 14"/>
</dbReference>
<evidence type="ECO:0000313" key="6">
    <source>
        <dbReference type="VGNC" id="VGNC:72487"/>
    </source>
</evidence>
<dbReference type="VGNC" id="VGNC:72487">
    <property type="gene designation" value="FBXO3"/>
</dbReference>
<dbReference type="SMART" id="SM00860">
    <property type="entry name" value="SMI1_KNR4"/>
    <property type="match status" value="1"/>
</dbReference>
<dbReference type="InterPro" id="IPR036047">
    <property type="entry name" value="F-box-like_dom_sf"/>
</dbReference>
<protein>
    <submittedName>
        <fullName evidence="4">F-box protein 3</fullName>
    </submittedName>
</protein>
<dbReference type="SMR" id="A0A5F8AHZ5"/>
<keyword evidence="2" id="KW-0833">Ubl conjugation pathway</keyword>
<sequence>MAAMETDTAQLTLESLPTDPLLLILSFLDYRDLINCCYVSRRLSQLSSHDPLWRRHCKKYWLISEEEKTQKNQCWKSLFIDTYSDVGRYIDHYAAIKKAWDDLKKYLEPRCPRMVLSLKEGAREEDLDAVEAQIGCKLPDDYRCSYRIHNGQKLVVPGKWVLMNMKRWKKRRRRKKRKTRMMIQQIWMNQMKMMKRRDGGESLMFPFADAVAHAFFSKPSADGSTRMILGC</sequence>
<organism evidence="4 5">
    <name type="scientific">Macaca mulatta</name>
    <name type="common">Rhesus macaque</name>
    <dbReference type="NCBI Taxonomy" id="9544"/>
    <lineage>
        <taxon>Eukaryota</taxon>
        <taxon>Metazoa</taxon>
        <taxon>Chordata</taxon>
        <taxon>Craniata</taxon>
        <taxon>Vertebrata</taxon>
        <taxon>Euteleostomi</taxon>
        <taxon>Mammalia</taxon>
        <taxon>Eutheria</taxon>
        <taxon>Euarchontoglires</taxon>
        <taxon>Primates</taxon>
        <taxon>Haplorrhini</taxon>
        <taxon>Catarrhini</taxon>
        <taxon>Cercopithecidae</taxon>
        <taxon>Cercopithecinae</taxon>
        <taxon>Macaca</taxon>
    </lineage>
</organism>
<dbReference type="Pfam" id="PF09346">
    <property type="entry name" value="SMI1_KNR4"/>
    <property type="match status" value="1"/>
</dbReference>
<evidence type="ECO:0000256" key="1">
    <source>
        <dbReference type="ARBA" id="ARBA00004906"/>
    </source>
</evidence>
<dbReference type="SUPFAM" id="SSF160631">
    <property type="entry name" value="SMI1/KNR4-like"/>
    <property type="match status" value="1"/>
</dbReference>
<dbReference type="InterPro" id="IPR037883">
    <property type="entry name" value="Knr4/Smi1-like_sf"/>
</dbReference>
<dbReference type="Ensembl" id="ENSMMUT00000091611.1">
    <property type="protein sequence ID" value="ENSMMUP00000076610.1"/>
    <property type="gene ID" value="ENSMMUG00000006063.4"/>
</dbReference>
<reference evidence="5" key="1">
    <citation type="journal article" date="2007" name="Science">
        <title>Evolutionary and biomedical insights from the rhesus macaque genome.</title>
        <authorList>
            <person name="Gibbs R.A."/>
            <person name="Rogers J."/>
            <person name="Katze M.G."/>
            <person name="Bumgarner R."/>
            <person name="Weinstock G.M."/>
            <person name="Mardis E.R."/>
            <person name="Remington K.A."/>
            <person name="Strausberg R.L."/>
            <person name="Venter J.C."/>
            <person name="Wilson R.K."/>
            <person name="Batzer M.A."/>
            <person name="Bustamante C.D."/>
            <person name="Eichler E.E."/>
            <person name="Hahn M.W."/>
            <person name="Hardison R.C."/>
            <person name="Makova K.D."/>
            <person name="Miller W."/>
            <person name="Milosavljevic A."/>
            <person name="Palermo R.E."/>
            <person name="Siepel A."/>
            <person name="Sikela J.M."/>
            <person name="Attaway T."/>
            <person name="Bell S."/>
            <person name="Bernard K.E."/>
            <person name="Buhay C.J."/>
            <person name="Chandrabose M.N."/>
            <person name="Dao M."/>
            <person name="Davis C."/>
            <person name="Delehaunty K.D."/>
            <person name="Ding Y."/>
            <person name="Dinh H.H."/>
            <person name="Dugan-Rocha S."/>
            <person name="Fulton L.A."/>
            <person name="Gabisi R.A."/>
            <person name="Garner T.T."/>
            <person name="Godfrey J."/>
            <person name="Hawes A.C."/>
            <person name="Hernandez J."/>
            <person name="Hines S."/>
            <person name="Holder M."/>
            <person name="Hume J."/>
            <person name="Jhangiani S.N."/>
            <person name="Joshi V."/>
            <person name="Khan Z.M."/>
            <person name="Kirkness E.F."/>
            <person name="Cree A."/>
            <person name="Fowler R.G."/>
            <person name="Lee S."/>
            <person name="Lewis L.R."/>
            <person name="Li Z."/>
            <person name="Liu Y.-S."/>
            <person name="Moore S.M."/>
            <person name="Muzny D."/>
            <person name="Nazareth L.V."/>
            <person name="Ngo D.N."/>
            <person name="Okwuonu G.O."/>
            <person name="Pai G."/>
            <person name="Parker D."/>
            <person name="Paul H.A."/>
            <person name="Pfannkoch C."/>
            <person name="Pohl C.S."/>
            <person name="Rogers Y.-H.C."/>
            <person name="Ruiz S.J."/>
            <person name="Sabo A."/>
            <person name="Santibanez J."/>
            <person name="Schneider B.W."/>
            <person name="Smith S.M."/>
            <person name="Sodergren E."/>
            <person name="Svatek A.F."/>
            <person name="Utterback T.R."/>
            <person name="Vattathil S."/>
            <person name="Warren W."/>
            <person name="White C.S."/>
            <person name="Chinwalla A.T."/>
            <person name="Feng Y."/>
            <person name="Halpern A.L."/>
            <person name="Hillier L.W."/>
            <person name="Huang X."/>
            <person name="Minx P."/>
            <person name="Nelson J.O."/>
            <person name="Pepin K.H."/>
            <person name="Qin X."/>
            <person name="Sutton G.G."/>
            <person name="Venter E."/>
            <person name="Walenz B.P."/>
            <person name="Wallis J.W."/>
            <person name="Worley K.C."/>
            <person name="Yang S.-P."/>
            <person name="Jones S.M."/>
            <person name="Marra M.A."/>
            <person name="Rocchi M."/>
            <person name="Schein J.E."/>
            <person name="Baertsch R."/>
            <person name="Clarke L."/>
            <person name="Csuros M."/>
            <person name="Glasscock J."/>
            <person name="Harris R.A."/>
            <person name="Havlak P."/>
            <person name="Jackson A.R."/>
            <person name="Jiang H."/>
            <person name="Liu Y."/>
            <person name="Messina D.N."/>
            <person name="Shen Y."/>
            <person name="Song H.X.-Z."/>
            <person name="Wylie T."/>
            <person name="Zhang L."/>
            <person name="Birney E."/>
            <person name="Han K."/>
            <person name="Konkel M.K."/>
            <person name="Lee J."/>
            <person name="Smit A.F.A."/>
            <person name="Ullmer B."/>
            <person name="Wang H."/>
            <person name="Xing J."/>
            <person name="Burhans R."/>
            <person name="Cheng Z."/>
            <person name="Karro J.E."/>
            <person name="Ma J."/>
            <person name="Raney B."/>
            <person name="She X."/>
            <person name="Cox M.J."/>
            <person name="Demuth J.P."/>
            <person name="Dumas L.J."/>
            <person name="Han S.-G."/>
            <person name="Hopkins J."/>
            <person name="Karimpour-Fard A."/>
            <person name="Kim Y.H."/>
            <person name="Pollack J.R."/>
            <person name="Vinar T."/>
            <person name="Addo-Quaye C."/>
            <person name="Degenhardt J."/>
            <person name="Denby A."/>
            <person name="Hubisz M.J."/>
            <person name="Indap A."/>
            <person name="Kosiol C."/>
            <person name="Lahn B.T."/>
            <person name="Lawson H.A."/>
            <person name="Marklein A."/>
            <person name="Nielsen R."/>
            <person name="Vallender E.J."/>
            <person name="Clark A.G."/>
            <person name="Ferguson B."/>
            <person name="Hernandez R.D."/>
            <person name="Hirani K."/>
            <person name="Kehrer-Sawatzki H."/>
            <person name="Kolb J."/>
            <person name="Patil S."/>
            <person name="Pu L.-L."/>
            <person name="Ren Y."/>
            <person name="Smith D.G."/>
            <person name="Wheeler D.A."/>
            <person name="Schenck I."/>
            <person name="Ball E.V."/>
            <person name="Chen R."/>
            <person name="Cooper D.N."/>
            <person name="Giardine B."/>
            <person name="Hsu F."/>
            <person name="Kent W.J."/>
            <person name="Lesk A."/>
            <person name="Nelson D.L."/>
            <person name="O'brien W.E."/>
            <person name="Pruefer K."/>
            <person name="Stenson P.D."/>
            <person name="Wallace J.C."/>
            <person name="Ke H."/>
            <person name="Liu X.-M."/>
            <person name="Wang P."/>
            <person name="Xiang A.P."/>
            <person name="Yang F."/>
            <person name="Barber G.P."/>
            <person name="Haussler D."/>
            <person name="Karolchik D."/>
            <person name="Kern A.D."/>
            <person name="Kuhn R.M."/>
            <person name="Smith K.E."/>
            <person name="Zwieg A.S."/>
        </authorList>
    </citation>
    <scope>NUCLEOTIDE SEQUENCE [LARGE SCALE GENOMIC DNA]</scope>
    <source>
        <strain evidence="5">17573</strain>
    </source>
</reference>
<dbReference type="InterPro" id="IPR001810">
    <property type="entry name" value="F-box_dom"/>
</dbReference>
<keyword evidence="5" id="KW-1185">Reference proteome</keyword>
<reference evidence="4" key="2">
    <citation type="submission" date="2019-01" db="EMBL/GenBank/DDBJ databases">
        <authorList>
            <person name="Graves T."/>
            <person name="Eichler E.E."/>
            <person name="Wilson R.K."/>
        </authorList>
    </citation>
    <scope>NUCLEOTIDE SEQUENCE [LARGE SCALE GENOMIC DNA]</scope>
    <source>
        <strain evidence="4">17573</strain>
    </source>
</reference>
<dbReference type="Pfam" id="PF12937">
    <property type="entry name" value="F-box-like"/>
    <property type="match status" value="1"/>
</dbReference>